<gene>
    <name evidence="2" type="ORF">BJ554DRAFT_504</name>
</gene>
<evidence type="ECO:0000313" key="2">
    <source>
        <dbReference type="EMBL" id="KAG5459132.1"/>
    </source>
</evidence>
<evidence type="ECO:0000256" key="1">
    <source>
        <dbReference type="SAM" id="MobiDB-lite"/>
    </source>
</evidence>
<feature type="non-terminal residue" evidence="2">
    <location>
        <position position="1"/>
    </location>
</feature>
<dbReference type="GO" id="GO:1990130">
    <property type="term" value="C:GATOR1 complex"/>
    <property type="evidence" value="ECO:0007669"/>
    <property type="project" value="TreeGrafter"/>
</dbReference>
<proteinExistence type="predicted"/>
<dbReference type="GO" id="GO:0005096">
    <property type="term" value="F:GTPase activator activity"/>
    <property type="evidence" value="ECO:0007669"/>
    <property type="project" value="InterPro"/>
</dbReference>
<organism evidence="2 3">
    <name type="scientific">Olpidium bornovanus</name>
    <dbReference type="NCBI Taxonomy" id="278681"/>
    <lineage>
        <taxon>Eukaryota</taxon>
        <taxon>Fungi</taxon>
        <taxon>Fungi incertae sedis</taxon>
        <taxon>Olpidiomycota</taxon>
        <taxon>Olpidiomycotina</taxon>
        <taxon>Olpidiomycetes</taxon>
        <taxon>Olpidiales</taxon>
        <taxon>Olpidiaceae</taxon>
        <taxon>Olpidium</taxon>
    </lineage>
</organism>
<dbReference type="PANTHER" id="PTHR13179">
    <property type="entry name" value="DEP DOMAIN CONTAINING PROTEIN 5"/>
    <property type="match status" value="1"/>
</dbReference>
<comment type="caution">
    <text evidence="2">The sequence shown here is derived from an EMBL/GenBank/DDBJ whole genome shotgun (WGS) entry which is preliminary data.</text>
</comment>
<evidence type="ECO:0000313" key="3">
    <source>
        <dbReference type="Proteomes" id="UP000673691"/>
    </source>
</evidence>
<feature type="compositionally biased region" description="Polar residues" evidence="1">
    <location>
        <begin position="199"/>
        <end position="210"/>
    </location>
</feature>
<accession>A0A8H7ZTK5</accession>
<dbReference type="AlphaFoldDB" id="A0A8H7ZTK5"/>
<dbReference type="EMBL" id="JAEFCI010007326">
    <property type="protein sequence ID" value="KAG5459132.1"/>
    <property type="molecule type" value="Genomic_DNA"/>
</dbReference>
<dbReference type="InterPro" id="IPR027244">
    <property type="entry name" value="IML1"/>
</dbReference>
<dbReference type="GO" id="GO:0010508">
    <property type="term" value="P:positive regulation of autophagy"/>
    <property type="evidence" value="ECO:0007669"/>
    <property type="project" value="TreeGrafter"/>
</dbReference>
<dbReference type="PANTHER" id="PTHR13179:SF8">
    <property type="entry name" value="GATOR COMPLEX PROTEIN DEPDC5"/>
    <property type="match status" value="1"/>
</dbReference>
<protein>
    <submittedName>
        <fullName evidence="2">Uncharacterized protein</fullName>
    </submittedName>
</protein>
<reference evidence="2 3" key="1">
    <citation type="journal article" name="Sci. Rep.">
        <title>Genome-scale phylogenetic analyses confirm Olpidium as the closest living zoosporic fungus to the non-flagellated, terrestrial fungi.</title>
        <authorList>
            <person name="Chang Y."/>
            <person name="Rochon D."/>
            <person name="Sekimoto S."/>
            <person name="Wang Y."/>
            <person name="Chovatia M."/>
            <person name="Sandor L."/>
            <person name="Salamov A."/>
            <person name="Grigoriev I.V."/>
            <person name="Stajich J.E."/>
            <person name="Spatafora J.W."/>
        </authorList>
    </citation>
    <scope>NUCLEOTIDE SEQUENCE [LARGE SCALE GENOMIC DNA]</scope>
    <source>
        <strain evidence="2">S191</strain>
    </source>
</reference>
<dbReference type="Proteomes" id="UP000673691">
    <property type="component" value="Unassembled WGS sequence"/>
</dbReference>
<sequence length="239" mass="25814">MLQSWARTADKCGLKLIEAPVEQAFASANDNPFQSPVLIPLSVPPPPVPDAPGEKSVTPRQDRARPLAYESALAQHHGFILDVDADAYFPDVLTRVYSYRRVPFRWSQFVHRSGVAFVQVVPGEGFLWTNNRLLTSHAGNPGQGKAASANATASPDELRVKLQRFCADPEELARFWDEVTARLAAPRPAAAATGFGESPSKSPLLSFSQQLAPLGGGDEGDPPPETAPAAKSPLREKRP</sequence>
<dbReference type="OrthoDB" id="39497at2759"/>
<dbReference type="GO" id="GO:1904262">
    <property type="term" value="P:negative regulation of TORC1 signaling"/>
    <property type="evidence" value="ECO:0007669"/>
    <property type="project" value="TreeGrafter"/>
</dbReference>
<feature type="region of interest" description="Disordered" evidence="1">
    <location>
        <begin position="191"/>
        <end position="239"/>
    </location>
</feature>
<keyword evidence="3" id="KW-1185">Reference proteome</keyword>
<name>A0A8H7ZTK5_9FUNG</name>